<gene>
    <name evidence="9" type="ORF">FHR90_002796</name>
</gene>
<evidence type="ECO:0000256" key="4">
    <source>
        <dbReference type="ARBA" id="ARBA00022989"/>
    </source>
</evidence>
<keyword evidence="3 6" id="KW-0812">Transmembrane</keyword>
<keyword evidence="5 6" id="KW-0472">Membrane</keyword>
<evidence type="ECO:0000313" key="9">
    <source>
        <dbReference type="EMBL" id="MBB3174949.1"/>
    </source>
</evidence>
<dbReference type="PANTHER" id="PTHR30619">
    <property type="entry name" value="DNA INTERNALIZATION/COMPETENCE PROTEIN COMEC/REC2"/>
    <property type="match status" value="1"/>
</dbReference>
<feature type="transmembrane region" description="Helical" evidence="6">
    <location>
        <begin position="523"/>
        <end position="540"/>
    </location>
</feature>
<dbReference type="InterPro" id="IPR052159">
    <property type="entry name" value="Competence_DNA_uptake"/>
</dbReference>
<feature type="transmembrane region" description="Helical" evidence="6">
    <location>
        <begin position="47"/>
        <end position="64"/>
    </location>
</feature>
<dbReference type="AlphaFoldDB" id="A0A839V5Y8"/>
<keyword evidence="2" id="KW-1003">Cell membrane</keyword>
<feature type="transmembrane region" description="Helical" evidence="6">
    <location>
        <begin position="71"/>
        <end position="89"/>
    </location>
</feature>
<dbReference type="PANTHER" id="PTHR30619:SF1">
    <property type="entry name" value="RECOMBINATION PROTEIN 2"/>
    <property type="match status" value="1"/>
</dbReference>
<dbReference type="PROSITE" id="PS51257">
    <property type="entry name" value="PROKAR_LIPOPROTEIN"/>
    <property type="match status" value="1"/>
</dbReference>
<dbReference type="InterPro" id="IPR025405">
    <property type="entry name" value="DUF4131"/>
</dbReference>
<feature type="transmembrane region" description="Helical" evidence="6">
    <location>
        <begin position="386"/>
        <end position="405"/>
    </location>
</feature>
<feature type="transmembrane region" description="Helical" evidence="6">
    <location>
        <begin position="313"/>
        <end position="335"/>
    </location>
</feature>
<accession>A0A839V5Y8</accession>
<dbReference type="EMBL" id="JACHXV010000014">
    <property type="protein sequence ID" value="MBB3174949.1"/>
    <property type="molecule type" value="Genomic_DNA"/>
</dbReference>
<sequence>MLRGLGRRVALLEQVLVAQAARLASLLSVCLGAGCATYLLLRSEPNAWTGALLVGAGGGAALAARMRGHAIASAVALCVLAFGLGFWSGQFACHRAPPVSAMPKKAVLVSGRLLSVDVLADGARRVRIATPEVQRAPGRRTVVDEAEEGVGGAMDRDVNLRLRAGDAQELGAGEMVRVRALLRDPPPPDRPGGRDLQREAFFDRLGGQGYALGDVSVIAPAAGGWSDPAMRVRRLREAIAARIGAVLPGREAAVAQVMLTGLGTGLPQAERDAFAASGLAHLLAVAGLHIGIVMGVVLAVVRPGLALFAWVALRWPCREIAALAALGAGAGYMVLTGMHIPILRSFAMACLVTLALVLGRRALSMRGLALAASVILLAAPDDVLDVGFQMSFSAVAALIAGYEALRGPMLRLHGAGGPVGRLRHHLAALALTSLLAGAASAPFALYHFGRVQPFFVLANLAAVPLTAMVVMPAGMLGLLLMPLGLDRPALWVMGHGIEGILWLAHAVAALPAASVAVPSMPGWGLAAVALGLAWLCIWPGRSRLLGGVVIAAGLASPALTTRPALLVSGDAGMIGLAPERPGGTLWVEQGRADRVIAADWQRAWAARRVEALPVDGSSADGQAACDPASCTITRDGISVLLVRARSKAALPEGACDGIALLVSPTPAPGACPGVPRIDRFTVWRDGPQAVWIGDGGVVVRSDRVLRGDRPWVPPAPFARRVQLTLPLAQAE</sequence>
<evidence type="ECO:0000256" key="6">
    <source>
        <dbReference type="SAM" id="Phobius"/>
    </source>
</evidence>
<keyword evidence="10" id="KW-1185">Reference proteome</keyword>
<dbReference type="RefSeq" id="WP_183275421.1">
    <property type="nucleotide sequence ID" value="NZ_JACHXV010000014.1"/>
</dbReference>
<evidence type="ECO:0000313" key="10">
    <source>
        <dbReference type="Proteomes" id="UP000557688"/>
    </source>
</evidence>
<evidence type="ECO:0000256" key="5">
    <source>
        <dbReference type="ARBA" id="ARBA00023136"/>
    </source>
</evidence>
<organism evidence="9 10">
    <name type="scientific">Endobacter medicaginis</name>
    <dbReference type="NCBI Taxonomy" id="1181271"/>
    <lineage>
        <taxon>Bacteria</taxon>
        <taxon>Pseudomonadati</taxon>
        <taxon>Pseudomonadota</taxon>
        <taxon>Alphaproteobacteria</taxon>
        <taxon>Acetobacterales</taxon>
        <taxon>Acetobacteraceae</taxon>
        <taxon>Endobacter</taxon>
    </lineage>
</organism>
<feature type="transmembrane region" description="Helical" evidence="6">
    <location>
        <begin position="454"/>
        <end position="480"/>
    </location>
</feature>
<proteinExistence type="predicted"/>
<dbReference type="Pfam" id="PF03772">
    <property type="entry name" value="Competence"/>
    <property type="match status" value="1"/>
</dbReference>
<protein>
    <submittedName>
        <fullName evidence="9">Competence protein ComEC</fullName>
    </submittedName>
</protein>
<evidence type="ECO:0000256" key="1">
    <source>
        <dbReference type="ARBA" id="ARBA00004651"/>
    </source>
</evidence>
<evidence type="ECO:0000259" key="8">
    <source>
        <dbReference type="Pfam" id="PF13567"/>
    </source>
</evidence>
<dbReference type="Proteomes" id="UP000557688">
    <property type="component" value="Unassembled WGS sequence"/>
</dbReference>
<keyword evidence="4 6" id="KW-1133">Transmembrane helix</keyword>
<dbReference type="Pfam" id="PF13567">
    <property type="entry name" value="DUF4131"/>
    <property type="match status" value="1"/>
</dbReference>
<name>A0A839V5Y8_9PROT</name>
<dbReference type="InterPro" id="IPR004477">
    <property type="entry name" value="ComEC_N"/>
</dbReference>
<feature type="domain" description="DUF4131" evidence="8">
    <location>
        <begin position="49"/>
        <end position="211"/>
    </location>
</feature>
<feature type="transmembrane region" description="Helical" evidence="6">
    <location>
        <begin position="363"/>
        <end position="380"/>
    </location>
</feature>
<feature type="domain" description="ComEC/Rec2-related protein" evidence="7">
    <location>
        <begin position="258"/>
        <end position="541"/>
    </location>
</feature>
<evidence type="ECO:0000256" key="2">
    <source>
        <dbReference type="ARBA" id="ARBA00022475"/>
    </source>
</evidence>
<comment type="subcellular location">
    <subcellularLocation>
        <location evidence="1">Cell membrane</location>
        <topology evidence="1">Multi-pass membrane protein</topology>
    </subcellularLocation>
</comment>
<evidence type="ECO:0000259" key="7">
    <source>
        <dbReference type="Pfam" id="PF03772"/>
    </source>
</evidence>
<evidence type="ECO:0000256" key="3">
    <source>
        <dbReference type="ARBA" id="ARBA00022692"/>
    </source>
</evidence>
<dbReference type="GO" id="GO:0005886">
    <property type="term" value="C:plasma membrane"/>
    <property type="evidence" value="ECO:0007669"/>
    <property type="project" value="UniProtKB-SubCell"/>
</dbReference>
<feature type="transmembrane region" description="Helical" evidence="6">
    <location>
        <begin position="426"/>
        <end position="448"/>
    </location>
</feature>
<dbReference type="NCBIfam" id="TIGR00360">
    <property type="entry name" value="ComEC_N-term"/>
    <property type="match status" value="1"/>
</dbReference>
<reference evidence="9 10" key="1">
    <citation type="submission" date="2020-08" db="EMBL/GenBank/DDBJ databases">
        <title>Genomic Encyclopedia of Type Strains, Phase III (KMG-III): the genomes of soil and plant-associated and newly described type strains.</title>
        <authorList>
            <person name="Whitman W."/>
        </authorList>
    </citation>
    <scope>NUCLEOTIDE SEQUENCE [LARGE SCALE GENOMIC DNA]</scope>
    <source>
        <strain evidence="9 10">CECT 8088</strain>
    </source>
</reference>
<comment type="caution">
    <text evidence="9">The sequence shown here is derived from an EMBL/GenBank/DDBJ whole genome shotgun (WGS) entry which is preliminary data.</text>
</comment>
<feature type="transmembrane region" description="Helical" evidence="6">
    <location>
        <begin position="20"/>
        <end position="41"/>
    </location>
</feature>